<feature type="compositionally biased region" description="Basic residues" evidence="1">
    <location>
        <begin position="123"/>
        <end position="135"/>
    </location>
</feature>
<feature type="region of interest" description="Disordered" evidence="1">
    <location>
        <begin position="106"/>
        <end position="151"/>
    </location>
</feature>
<evidence type="ECO:0000256" key="1">
    <source>
        <dbReference type="SAM" id="MobiDB-lite"/>
    </source>
</evidence>
<dbReference type="RefSeq" id="XP_060426046.1">
    <property type="nucleotide sequence ID" value="XM_060566456.1"/>
</dbReference>
<dbReference type="EMBL" id="JAHMHR010000041">
    <property type="protein sequence ID" value="KAK1672043.1"/>
    <property type="molecule type" value="Genomic_DNA"/>
</dbReference>
<sequence>MSQMARIAAVLKQRTGLSVTVATGNGTWMSLNFAPSDGSFPSDHPVVSISCFWPGWLPRWLRQGHPRLLGHMKSTKAKDIERHVIPAEASCGQELSSENPSLILHSNKSRRMQNRTIRPSWPLRRKHSAAVKNKPRTTNEDDNSQSLDLALPTPSSILMDDHGEGGNFLCSTSAHTYRMSWHSWPQRQMGNSRWIVSLRLPSRVASRQRDNVDWEMARRQRQSVSLGAKTTKFQNFQRLWKRMARQCRTQWTISGPPRRSHSPPEETPH</sequence>
<name>A0AAJ0AGJ9_9PEZI</name>
<proteinExistence type="predicted"/>
<comment type="caution">
    <text evidence="2">The sequence shown here is derived from an EMBL/GenBank/DDBJ whole genome shotgun (WGS) entry which is preliminary data.</text>
</comment>
<accession>A0AAJ0AGJ9</accession>
<evidence type="ECO:0000313" key="3">
    <source>
        <dbReference type="Proteomes" id="UP001224890"/>
    </source>
</evidence>
<protein>
    <submittedName>
        <fullName evidence="2">Uncharacterized protein</fullName>
    </submittedName>
</protein>
<reference evidence="2" key="1">
    <citation type="submission" date="2021-06" db="EMBL/GenBank/DDBJ databases">
        <title>Comparative genomics, transcriptomics and evolutionary studies reveal genomic signatures of adaptation to plant cell wall in hemibiotrophic fungi.</title>
        <authorList>
            <consortium name="DOE Joint Genome Institute"/>
            <person name="Baroncelli R."/>
            <person name="Diaz J.F."/>
            <person name="Benocci T."/>
            <person name="Peng M."/>
            <person name="Battaglia E."/>
            <person name="Haridas S."/>
            <person name="Andreopoulos W."/>
            <person name="Labutti K."/>
            <person name="Pangilinan J."/>
            <person name="Floch G.L."/>
            <person name="Makela M.R."/>
            <person name="Henrissat B."/>
            <person name="Grigoriev I.V."/>
            <person name="Crouch J.A."/>
            <person name="De Vries R.P."/>
            <person name="Sukno S.A."/>
            <person name="Thon M.R."/>
        </authorList>
    </citation>
    <scope>NUCLEOTIDE SEQUENCE</scope>
    <source>
        <strain evidence="2">CBS 193.32</strain>
    </source>
</reference>
<dbReference type="GeneID" id="85450982"/>
<dbReference type="AlphaFoldDB" id="A0AAJ0AGJ9"/>
<evidence type="ECO:0000313" key="2">
    <source>
        <dbReference type="EMBL" id="KAK1672043.1"/>
    </source>
</evidence>
<feature type="region of interest" description="Disordered" evidence="1">
    <location>
        <begin position="250"/>
        <end position="269"/>
    </location>
</feature>
<keyword evidence="3" id="KW-1185">Reference proteome</keyword>
<organism evidence="2 3">
    <name type="scientific">Colletotrichum godetiae</name>
    <dbReference type="NCBI Taxonomy" id="1209918"/>
    <lineage>
        <taxon>Eukaryota</taxon>
        <taxon>Fungi</taxon>
        <taxon>Dikarya</taxon>
        <taxon>Ascomycota</taxon>
        <taxon>Pezizomycotina</taxon>
        <taxon>Sordariomycetes</taxon>
        <taxon>Hypocreomycetidae</taxon>
        <taxon>Glomerellales</taxon>
        <taxon>Glomerellaceae</taxon>
        <taxon>Colletotrichum</taxon>
        <taxon>Colletotrichum acutatum species complex</taxon>
    </lineage>
</organism>
<gene>
    <name evidence="2" type="ORF">BDP55DRAFT_277269</name>
</gene>
<dbReference type="Proteomes" id="UP001224890">
    <property type="component" value="Unassembled WGS sequence"/>
</dbReference>